<dbReference type="AlphaFoldDB" id="A0A8X6WSM2"/>
<gene>
    <name evidence="1" type="ORF">TNIN_153721</name>
</gene>
<dbReference type="Proteomes" id="UP000886998">
    <property type="component" value="Unassembled WGS sequence"/>
</dbReference>
<organism evidence="1 2">
    <name type="scientific">Trichonephila inaurata madagascariensis</name>
    <dbReference type="NCBI Taxonomy" id="2747483"/>
    <lineage>
        <taxon>Eukaryota</taxon>
        <taxon>Metazoa</taxon>
        <taxon>Ecdysozoa</taxon>
        <taxon>Arthropoda</taxon>
        <taxon>Chelicerata</taxon>
        <taxon>Arachnida</taxon>
        <taxon>Araneae</taxon>
        <taxon>Araneomorphae</taxon>
        <taxon>Entelegynae</taxon>
        <taxon>Araneoidea</taxon>
        <taxon>Nephilidae</taxon>
        <taxon>Trichonephila</taxon>
        <taxon>Trichonephila inaurata</taxon>
    </lineage>
</organism>
<comment type="caution">
    <text evidence="1">The sequence shown here is derived from an EMBL/GenBank/DDBJ whole genome shotgun (WGS) entry which is preliminary data.</text>
</comment>
<proteinExistence type="predicted"/>
<evidence type="ECO:0000313" key="1">
    <source>
        <dbReference type="EMBL" id="GFY39041.1"/>
    </source>
</evidence>
<protein>
    <submittedName>
        <fullName evidence="1">Uncharacterized protein</fullName>
    </submittedName>
</protein>
<evidence type="ECO:0000313" key="2">
    <source>
        <dbReference type="Proteomes" id="UP000886998"/>
    </source>
</evidence>
<keyword evidence="2" id="KW-1185">Reference proteome</keyword>
<name>A0A8X6WSM2_9ARAC</name>
<sequence>MTDQRRGSRGLSHTRIPAQRVVFPRHCSKIVTHCGASEKTDKSRVWKHLLTRKTQRRRLLEDVPLGWTDKGCFFFSILMVGWRTVSPRKAIKL</sequence>
<accession>A0A8X6WSM2</accession>
<reference evidence="1" key="1">
    <citation type="submission" date="2020-08" db="EMBL/GenBank/DDBJ databases">
        <title>Multicomponent nature underlies the extraordinary mechanical properties of spider dragline silk.</title>
        <authorList>
            <person name="Kono N."/>
            <person name="Nakamura H."/>
            <person name="Mori M."/>
            <person name="Yoshida Y."/>
            <person name="Ohtoshi R."/>
            <person name="Malay A.D."/>
            <person name="Moran D.A.P."/>
            <person name="Tomita M."/>
            <person name="Numata K."/>
            <person name="Arakawa K."/>
        </authorList>
    </citation>
    <scope>NUCLEOTIDE SEQUENCE</scope>
</reference>
<dbReference type="EMBL" id="BMAV01001159">
    <property type="protein sequence ID" value="GFY39041.1"/>
    <property type="molecule type" value="Genomic_DNA"/>
</dbReference>